<dbReference type="RefSeq" id="WP_245903739.1">
    <property type="nucleotide sequence ID" value="NZ_QKYU01000042.1"/>
</dbReference>
<feature type="transmembrane region" description="Helical" evidence="4">
    <location>
        <begin position="12"/>
        <end position="30"/>
    </location>
</feature>
<dbReference type="SUPFAM" id="SSF69593">
    <property type="entry name" value="Glycerol-3-phosphate (1)-acyltransferase"/>
    <property type="match status" value="1"/>
</dbReference>
<evidence type="ECO:0000256" key="4">
    <source>
        <dbReference type="SAM" id="Phobius"/>
    </source>
</evidence>
<keyword evidence="4" id="KW-1133">Transmembrane helix</keyword>
<evidence type="ECO:0000256" key="3">
    <source>
        <dbReference type="ARBA" id="ARBA00023315"/>
    </source>
</evidence>
<dbReference type="AlphaFoldDB" id="A0A2W7HYG6"/>
<keyword evidence="4" id="KW-0812">Transmembrane</keyword>
<evidence type="ECO:0000313" key="7">
    <source>
        <dbReference type="Proteomes" id="UP000249688"/>
    </source>
</evidence>
<keyword evidence="3 6" id="KW-0012">Acyltransferase</keyword>
<feature type="transmembrane region" description="Helical" evidence="4">
    <location>
        <begin position="42"/>
        <end position="59"/>
    </location>
</feature>
<evidence type="ECO:0000256" key="1">
    <source>
        <dbReference type="ARBA" id="ARBA00005189"/>
    </source>
</evidence>
<organism evidence="6 7">
    <name type="scientific">Humitalea rosea</name>
    <dbReference type="NCBI Taxonomy" id="990373"/>
    <lineage>
        <taxon>Bacteria</taxon>
        <taxon>Pseudomonadati</taxon>
        <taxon>Pseudomonadota</taxon>
        <taxon>Alphaproteobacteria</taxon>
        <taxon>Acetobacterales</taxon>
        <taxon>Roseomonadaceae</taxon>
        <taxon>Humitalea</taxon>
    </lineage>
</organism>
<comment type="caution">
    <text evidence="6">The sequence shown here is derived from an EMBL/GenBank/DDBJ whole genome shotgun (WGS) entry which is preliminary data.</text>
</comment>
<dbReference type="GO" id="GO:0006654">
    <property type="term" value="P:phosphatidic acid biosynthetic process"/>
    <property type="evidence" value="ECO:0007669"/>
    <property type="project" value="TreeGrafter"/>
</dbReference>
<gene>
    <name evidence="6" type="ORF">C8P66_14215</name>
</gene>
<comment type="pathway">
    <text evidence="1">Lipid metabolism.</text>
</comment>
<keyword evidence="7" id="KW-1185">Reference proteome</keyword>
<dbReference type="GO" id="GO:0003841">
    <property type="term" value="F:1-acylglycerol-3-phosphate O-acyltransferase activity"/>
    <property type="evidence" value="ECO:0007669"/>
    <property type="project" value="TreeGrafter"/>
</dbReference>
<dbReference type="PANTHER" id="PTHR10434:SF40">
    <property type="entry name" value="1-ACYL-SN-GLYCEROL-3-PHOSPHATE ACYLTRANSFERASE"/>
    <property type="match status" value="1"/>
</dbReference>
<proteinExistence type="predicted"/>
<dbReference type="Pfam" id="PF01553">
    <property type="entry name" value="Acyltransferase"/>
    <property type="match status" value="1"/>
</dbReference>
<dbReference type="SMART" id="SM00563">
    <property type="entry name" value="PlsC"/>
    <property type="match status" value="1"/>
</dbReference>
<keyword evidence="4" id="KW-0472">Membrane</keyword>
<evidence type="ECO:0000259" key="5">
    <source>
        <dbReference type="SMART" id="SM00563"/>
    </source>
</evidence>
<protein>
    <submittedName>
        <fullName evidence="6">1-acyl-sn-glycerol-3-phosphate acyltransferase</fullName>
    </submittedName>
</protein>
<dbReference type="PANTHER" id="PTHR10434">
    <property type="entry name" value="1-ACYL-SN-GLYCEROL-3-PHOSPHATE ACYLTRANSFERASE"/>
    <property type="match status" value="1"/>
</dbReference>
<reference evidence="6 7" key="1">
    <citation type="submission" date="2018-06" db="EMBL/GenBank/DDBJ databases">
        <title>Genomic Encyclopedia of Archaeal and Bacterial Type Strains, Phase II (KMG-II): from individual species to whole genera.</title>
        <authorList>
            <person name="Goeker M."/>
        </authorList>
    </citation>
    <scope>NUCLEOTIDE SEQUENCE [LARGE SCALE GENOMIC DNA]</scope>
    <source>
        <strain evidence="6 7">DSM 24525</strain>
    </source>
</reference>
<dbReference type="CDD" id="cd07989">
    <property type="entry name" value="LPLAT_AGPAT-like"/>
    <property type="match status" value="1"/>
</dbReference>
<sequence>MLIWVRSAMFNLAFFVMTGGLILIGLPYRFGRKESTLRVMSLWARGVIWLMGAICGIRLRVTGVEHIPKDGPCLIACNHQSAFDTIVWLMLLPRPIYVIKAELLKIPGYGGMAKQAGSIPVDRAAGASAMRGLLRAGQARAAEGGQIVIFPEGTRAPPGAALPWQPGVVALAGTVSPVIPAATDSGQLWGRRAFRKLPGTITLSILPPLPKGLPRVETVRLLEARVREEATRLEALAEVR</sequence>
<keyword evidence="2 6" id="KW-0808">Transferase</keyword>
<dbReference type="Proteomes" id="UP000249688">
    <property type="component" value="Unassembled WGS sequence"/>
</dbReference>
<evidence type="ECO:0000256" key="2">
    <source>
        <dbReference type="ARBA" id="ARBA00022679"/>
    </source>
</evidence>
<name>A0A2W7HYG6_9PROT</name>
<feature type="domain" description="Phospholipid/glycerol acyltransferase" evidence="5">
    <location>
        <begin position="73"/>
        <end position="186"/>
    </location>
</feature>
<accession>A0A2W7HYG6</accession>
<dbReference type="InterPro" id="IPR002123">
    <property type="entry name" value="Plipid/glycerol_acylTrfase"/>
</dbReference>
<evidence type="ECO:0000313" key="6">
    <source>
        <dbReference type="EMBL" id="PZW37718.1"/>
    </source>
</evidence>
<dbReference type="EMBL" id="QKYU01000042">
    <property type="protein sequence ID" value="PZW37718.1"/>
    <property type="molecule type" value="Genomic_DNA"/>
</dbReference>